<feature type="compositionally biased region" description="Polar residues" evidence="1">
    <location>
        <begin position="93"/>
        <end position="103"/>
    </location>
</feature>
<keyword evidence="2" id="KW-0472">Membrane</keyword>
<evidence type="ECO:0000313" key="4">
    <source>
        <dbReference type="Proteomes" id="UP001056384"/>
    </source>
</evidence>
<dbReference type="OrthoDB" id="3648478at2759"/>
<organism evidence="3 4">
    <name type="scientific">Septoria linicola</name>
    <dbReference type="NCBI Taxonomy" id="215465"/>
    <lineage>
        <taxon>Eukaryota</taxon>
        <taxon>Fungi</taxon>
        <taxon>Dikarya</taxon>
        <taxon>Ascomycota</taxon>
        <taxon>Pezizomycotina</taxon>
        <taxon>Dothideomycetes</taxon>
        <taxon>Dothideomycetidae</taxon>
        <taxon>Mycosphaerellales</taxon>
        <taxon>Mycosphaerellaceae</taxon>
        <taxon>Septoria</taxon>
    </lineage>
</organism>
<evidence type="ECO:0000256" key="1">
    <source>
        <dbReference type="SAM" id="MobiDB-lite"/>
    </source>
</evidence>
<evidence type="ECO:0000313" key="3">
    <source>
        <dbReference type="EMBL" id="USW47839.1"/>
    </source>
</evidence>
<feature type="transmembrane region" description="Helical" evidence="2">
    <location>
        <begin position="19"/>
        <end position="42"/>
    </location>
</feature>
<protein>
    <submittedName>
        <fullName evidence="3">Uncharacterized protein</fullName>
    </submittedName>
</protein>
<reference evidence="3" key="1">
    <citation type="submission" date="2022-06" db="EMBL/GenBank/DDBJ databases">
        <title>Complete genome sequences of two strains of the flax pathogen Septoria linicola.</title>
        <authorList>
            <person name="Lapalu N."/>
            <person name="Simon A."/>
            <person name="Demenou B."/>
            <person name="Paumier D."/>
            <person name="Guillot M.-P."/>
            <person name="Gout L."/>
            <person name="Valade R."/>
        </authorList>
    </citation>
    <scope>NUCLEOTIDE SEQUENCE</scope>
    <source>
        <strain evidence="3">SE15195</strain>
    </source>
</reference>
<dbReference type="EMBL" id="CP099418">
    <property type="protein sequence ID" value="USW47839.1"/>
    <property type="molecule type" value="Genomic_DNA"/>
</dbReference>
<dbReference type="AlphaFoldDB" id="A0A9Q9AE57"/>
<proteinExistence type="predicted"/>
<feature type="compositionally biased region" description="Polar residues" evidence="1">
    <location>
        <begin position="129"/>
        <end position="148"/>
    </location>
</feature>
<feature type="compositionally biased region" description="Polar residues" evidence="1">
    <location>
        <begin position="110"/>
        <end position="122"/>
    </location>
</feature>
<evidence type="ECO:0000256" key="2">
    <source>
        <dbReference type="SAM" id="Phobius"/>
    </source>
</evidence>
<sequence>MSIEGCQEETSRGVVSIQLAVGIAVASSVATALVCGILWAVYGRHVARSNGRGFESAIANEHKFTRDLHERQRSADKTHQRIAPPASSPRSPTTLLAPSSQLSKCDGTSLVPTQPSRTSSRRQLIENESPMTPQTTRTNKLVSSPTTKSLREVAPQQGVAASERQIGAARLVRTTSTTSRMNHTPSVYRFAPPESIVRSRQSPPNLITEYSAVSLSGFADFAPWVSSSVLDAPETQQPRLQTAAVQPR</sequence>
<feature type="region of interest" description="Disordered" evidence="1">
    <location>
        <begin position="68"/>
        <end position="149"/>
    </location>
</feature>
<dbReference type="Proteomes" id="UP001056384">
    <property type="component" value="Chromosome 1"/>
</dbReference>
<feature type="compositionally biased region" description="Basic and acidic residues" evidence="1">
    <location>
        <begin position="68"/>
        <end position="79"/>
    </location>
</feature>
<gene>
    <name evidence="3" type="ORF">Slin15195_G011580</name>
</gene>
<keyword evidence="2" id="KW-0812">Transmembrane</keyword>
<accession>A0A9Q9AE57</accession>
<keyword evidence="4" id="KW-1185">Reference proteome</keyword>
<keyword evidence="2" id="KW-1133">Transmembrane helix</keyword>
<feature type="compositionally biased region" description="Low complexity" evidence="1">
    <location>
        <begin position="83"/>
        <end position="92"/>
    </location>
</feature>
<name>A0A9Q9AE57_9PEZI</name>